<dbReference type="InterPro" id="IPR002058">
    <property type="entry name" value="PAP_assoc"/>
</dbReference>
<dbReference type="Gene3D" id="1.10.1410.10">
    <property type="match status" value="1"/>
</dbReference>
<dbReference type="GO" id="GO:0003729">
    <property type="term" value="F:mRNA binding"/>
    <property type="evidence" value="ECO:0007669"/>
    <property type="project" value="TreeGrafter"/>
</dbReference>
<dbReference type="EC" id="2.7.7.19" evidence="2"/>
<dbReference type="PANTHER" id="PTHR23092">
    <property type="entry name" value="POLY(A) RNA POLYMERASE"/>
    <property type="match status" value="1"/>
</dbReference>
<dbReference type="SUPFAM" id="SSF81631">
    <property type="entry name" value="PAP/OAS1 substrate-binding domain"/>
    <property type="match status" value="1"/>
</dbReference>
<dbReference type="Proteomes" id="UP000799750">
    <property type="component" value="Unassembled WGS sequence"/>
</dbReference>
<feature type="domain" description="Poly(A) RNA polymerase mitochondrial-like central palm" evidence="6">
    <location>
        <begin position="2"/>
        <end position="145"/>
    </location>
</feature>
<dbReference type="EMBL" id="MU004189">
    <property type="protein sequence ID" value="KAF2495216.1"/>
    <property type="molecule type" value="Genomic_DNA"/>
</dbReference>
<evidence type="ECO:0000259" key="5">
    <source>
        <dbReference type="Pfam" id="PF03828"/>
    </source>
</evidence>
<gene>
    <name evidence="7" type="ORF">BU16DRAFT_433172</name>
</gene>
<evidence type="ECO:0000256" key="3">
    <source>
        <dbReference type="ARBA" id="ARBA00022723"/>
    </source>
</evidence>
<proteinExistence type="inferred from homology"/>
<keyword evidence="3" id="KW-0479">Metal-binding</keyword>
<dbReference type="PANTHER" id="PTHR23092:SF15">
    <property type="entry name" value="INACTIVE NON-CANONICAL POLY(A) RNA POLYMERASE PROTEIN TRF4-2-RELATED"/>
    <property type="match status" value="1"/>
</dbReference>
<evidence type="ECO:0000259" key="6">
    <source>
        <dbReference type="Pfam" id="PF22600"/>
    </source>
</evidence>
<dbReference type="GO" id="GO:0046872">
    <property type="term" value="F:metal ion binding"/>
    <property type="evidence" value="ECO:0007669"/>
    <property type="project" value="UniProtKB-KW"/>
</dbReference>
<dbReference type="GO" id="GO:0031123">
    <property type="term" value="P:RNA 3'-end processing"/>
    <property type="evidence" value="ECO:0007669"/>
    <property type="project" value="TreeGrafter"/>
</dbReference>
<feature type="domain" description="PAP-associated" evidence="5">
    <location>
        <begin position="200"/>
        <end position="270"/>
    </location>
</feature>
<dbReference type="InterPro" id="IPR054708">
    <property type="entry name" value="MTPAP-like_central"/>
</dbReference>
<dbReference type="GO" id="GO:0043634">
    <property type="term" value="P:polyadenylation-dependent ncRNA catabolic process"/>
    <property type="evidence" value="ECO:0007669"/>
    <property type="project" value="TreeGrafter"/>
</dbReference>
<dbReference type="GO" id="GO:0010605">
    <property type="term" value="P:negative regulation of macromolecule metabolic process"/>
    <property type="evidence" value="ECO:0007669"/>
    <property type="project" value="UniProtKB-ARBA"/>
</dbReference>
<dbReference type="SUPFAM" id="SSF81301">
    <property type="entry name" value="Nucleotidyltransferase"/>
    <property type="match status" value="1"/>
</dbReference>
<evidence type="ECO:0000256" key="4">
    <source>
        <dbReference type="ARBA" id="ARBA00022842"/>
    </source>
</evidence>
<evidence type="ECO:0000313" key="8">
    <source>
        <dbReference type="Proteomes" id="UP000799750"/>
    </source>
</evidence>
<evidence type="ECO:0000256" key="2">
    <source>
        <dbReference type="ARBA" id="ARBA00012388"/>
    </source>
</evidence>
<accession>A0A6A6QSS2</accession>
<feature type="non-terminal residue" evidence="7">
    <location>
        <position position="345"/>
    </location>
</feature>
<dbReference type="OrthoDB" id="273917at2759"/>
<dbReference type="GO" id="GO:0005730">
    <property type="term" value="C:nucleolus"/>
    <property type="evidence" value="ECO:0007669"/>
    <property type="project" value="TreeGrafter"/>
</dbReference>
<dbReference type="GO" id="GO:0031499">
    <property type="term" value="C:TRAMP complex"/>
    <property type="evidence" value="ECO:0007669"/>
    <property type="project" value="TreeGrafter"/>
</dbReference>
<reference evidence="7" key="1">
    <citation type="journal article" date="2020" name="Stud. Mycol.">
        <title>101 Dothideomycetes genomes: a test case for predicting lifestyles and emergence of pathogens.</title>
        <authorList>
            <person name="Haridas S."/>
            <person name="Albert R."/>
            <person name="Binder M."/>
            <person name="Bloem J."/>
            <person name="Labutti K."/>
            <person name="Salamov A."/>
            <person name="Andreopoulos B."/>
            <person name="Baker S."/>
            <person name="Barry K."/>
            <person name="Bills G."/>
            <person name="Bluhm B."/>
            <person name="Cannon C."/>
            <person name="Castanera R."/>
            <person name="Culley D."/>
            <person name="Daum C."/>
            <person name="Ezra D."/>
            <person name="Gonzalez J."/>
            <person name="Henrissat B."/>
            <person name="Kuo A."/>
            <person name="Liang C."/>
            <person name="Lipzen A."/>
            <person name="Lutzoni F."/>
            <person name="Magnuson J."/>
            <person name="Mondo S."/>
            <person name="Nolan M."/>
            <person name="Ohm R."/>
            <person name="Pangilinan J."/>
            <person name="Park H.-J."/>
            <person name="Ramirez L."/>
            <person name="Alfaro M."/>
            <person name="Sun H."/>
            <person name="Tritt A."/>
            <person name="Yoshinaga Y."/>
            <person name="Zwiers L.-H."/>
            <person name="Turgeon B."/>
            <person name="Goodwin S."/>
            <person name="Spatafora J."/>
            <person name="Crous P."/>
            <person name="Grigoriev I."/>
        </authorList>
    </citation>
    <scope>NUCLEOTIDE SEQUENCE</scope>
    <source>
        <strain evidence="7">CBS 269.34</strain>
    </source>
</reference>
<keyword evidence="8" id="KW-1185">Reference proteome</keyword>
<evidence type="ECO:0000256" key="1">
    <source>
        <dbReference type="ARBA" id="ARBA00008593"/>
    </source>
</evidence>
<feature type="non-terminal residue" evidence="7">
    <location>
        <position position="1"/>
    </location>
</feature>
<comment type="similarity">
    <text evidence="1">Belongs to the DNA polymerase type-B-like family.</text>
</comment>
<dbReference type="GO" id="GO:1990817">
    <property type="term" value="F:poly(A) RNA polymerase activity"/>
    <property type="evidence" value="ECO:0007669"/>
    <property type="project" value="UniProtKB-EC"/>
</dbReference>
<dbReference type="Pfam" id="PF22600">
    <property type="entry name" value="MTPAP-like_central"/>
    <property type="match status" value="1"/>
</dbReference>
<dbReference type="Pfam" id="PF03828">
    <property type="entry name" value="PAP_assoc"/>
    <property type="match status" value="1"/>
</dbReference>
<sequence length="345" mass="38766">RLSEEISRFNSYMMPTPNEHIARQAVIKELSDLVKQTFPKHTVSVFGSEWNGLALATSDIDLRLSVPTLVGSKLEKAPRYVIRKTLLKDLTEFHLVMQKAGMYMLCSIRHARYPLITVQHIKSRLDLQVVGSNDTSVSRAYILKYLAEYPGLKELVAVLKVLFDIRGLSDVFRGGLGSYSVFMMAVASIKLNPEIPIPDLGQRLLSFLNFWAKFDTYSLGVSIEPAEVFPKRSKTFITVKQKKNLDEKMGQIDPAQPYLLCLQDPADATNDVGKKGFAIKHIQATFAHLEKELRQSMQENTRPSLLAPLVGPAYILNRERRAVMEEYGASVGPLPELAVEETQQA</sequence>
<protein>
    <recommendedName>
        <fullName evidence="2">polynucleotide adenylyltransferase</fullName>
        <ecNumber evidence="2">2.7.7.19</ecNumber>
    </recommendedName>
</protein>
<evidence type="ECO:0000313" key="7">
    <source>
        <dbReference type="EMBL" id="KAF2495216.1"/>
    </source>
</evidence>
<dbReference type="InterPro" id="IPR043519">
    <property type="entry name" value="NT_sf"/>
</dbReference>
<dbReference type="InterPro" id="IPR045862">
    <property type="entry name" value="Trf4-like"/>
</dbReference>
<keyword evidence="4" id="KW-0460">Magnesium</keyword>
<name>A0A6A6QSS2_9PEZI</name>
<dbReference type="AlphaFoldDB" id="A0A6A6QSS2"/>
<dbReference type="Gene3D" id="3.30.460.10">
    <property type="entry name" value="Beta Polymerase, domain 2"/>
    <property type="match status" value="1"/>
</dbReference>
<organism evidence="7 8">
    <name type="scientific">Lophium mytilinum</name>
    <dbReference type="NCBI Taxonomy" id="390894"/>
    <lineage>
        <taxon>Eukaryota</taxon>
        <taxon>Fungi</taxon>
        <taxon>Dikarya</taxon>
        <taxon>Ascomycota</taxon>
        <taxon>Pezizomycotina</taxon>
        <taxon>Dothideomycetes</taxon>
        <taxon>Pleosporomycetidae</taxon>
        <taxon>Mytilinidiales</taxon>
        <taxon>Mytilinidiaceae</taxon>
        <taxon>Lophium</taxon>
    </lineage>
</organism>